<feature type="compositionally biased region" description="Basic and acidic residues" evidence="1">
    <location>
        <begin position="107"/>
        <end position="120"/>
    </location>
</feature>
<accession>A0A3D9UPA4</accession>
<proteinExistence type="predicted"/>
<comment type="caution">
    <text evidence="2">The sequence shown here is derived from an EMBL/GenBank/DDBJ whole genome shotgun (WGS) entry which is preliminary data.</text>
</comment>
<feature type="region of interest" description="Disordered" evidence="1">
    <location>
        <begin position="97"/>
        <end position="120"/>
    </location>
</feature>
<dbReference type="Proteomes" id="UP000256253">
    <property type="component" value="Unassembled WGS sequence"/>
</dbReference>
<dbReference type="OrthoDB" id="4866346at2"/>
<evidence type="ECO:0000313" key="3">
    <source>
        <dbReference type="Proteomes" id="UP000256253"/>
    </source>
</evidence>
<protein>
    <submittedName>
        <fullName evidence="2">Uncharacterized protein</fullName>
    </submittedName>
</protein>
<sequence length="120" mass="12969">MDRAPIGRTLSLNPAFVETLSPQQLEGYVRVMAEASANHPGHDVKALCEVIEQGLHRLGIRIAPVELERTAEQLVGHGQAPLTISTHDGVVLFERVGQSSVPPTPRTHVDPADPDRPTIS</sequence>
<name>A0A3D9UPA4_9MICO</name>
<evidence type="ECO:0000256" key="1">
    <source>
        <dbReference type="SAM" id="MobiDB-lite"/>
    </source>
</evidence>
<reference evidence="2 3" key="1">
    <citation type="submission" date="2018-08" db="EMBL/GenBank/DDBJ databases">
        <title>Sequencing the genomes of 1000 actinobacteria strains.</title>
        <authorList>
            <person name="Klenk H.-P."/>
        </authorList>
    </citation>
    <scope>NUCLEOTIDE SEQUENCE [LARGE SCALE GENOMIC DNA]</scope>
    <source>
        <strain evidence="2 3">DSM 22967</strain>
    </source>
</reference>
<keyword evidence="3" id="KW-1185">Reference proteome</keyword>
<evidence type="ECO:0000313" key="2">
    <source>
        <dbReference type="EMBL" id="REF29840.1"/>
    </source>
</evidence>
<gene>
    <name evidence="2" type="ORF">DFJ65_0816</name>
</gene>
<dbReference type="AlphaFoldDB" id="A0A3D9UPA4"/>
<dbReference type="EMBL" id="QTUA01000001">
    <property type="protein sequence ID" value="REF29840.1"/>
    <property type="molecule type" value="Genomic_DNA"/>
</dbReference>
<dbReference type="RefSeq" id="WP_115921921.1">
    <property type="nucleotide sequence ID" value="NZ_QTUA01000001.1"/>
</dbReference>
<organism evidence="2 3">
    <name type="scientific">Calidifontibacter indicus</name>
    <dbReference type="NCBI Taxonomy" id="419650"/>
    <lineage>
        <taxon>Bacteria</taxon>
        <taxon>Bacillati</taxon>
        <taxon>Actinomycetota</taxon>
        <taxon>Actinomycetes</taxon>
        <taxon>Micrococcales</taxon>
        <taxon>Dermacoccaceae</taxon>
        <taxon>Calidifontibacter</taxon>
    </lineage>
</organism>